<dbReference type="AlphaFoldDB" id="A0A9N9TKK4"/>
<organism evidence="1 2">
    <name type="scientific">Phyllotreta striolata</name>
    <name type="common">Striped flea beetle</name>
    <name type="synonym">Crioceris striolata</name>
    <dbReference type="NCBI Taxonomy" id="444603"/>
    <lineage>
        <taxon>Eukaryota</taxon>
        <taxon>Metazoa</taxon>
        <taxon>Ecdysozoa</taxon>
        <taxon>Arthropoda</taxon>
        <taxon>Hexapoda</taxon>
        <taxon>Insecta</taxon>
        <taxon>Pterygota</taxon>
        <taxon>Neoptera</taxon>
        <taxon>Endopterygota</taxon>
        <taxon>Coleoptera</taxon>
        <taxon>Polyphaga</taxon>
        <taxon>Cucujiformia</taxon>
        <taxon>Chrysomeloidea</taxon>
        <taxon>Chrysomelidae</taxon>
        <taxon>Galerucinae</taxon>
        <taxon>Alticini</taxon>
        <taxon>Phyllotreta</taxon>
    </lineage>
</organism>
<evidence type="ECO:0000313" key="1">
    <source>
        <dbReference type="EMBL" id="CAG9855634.1"/>
    </source>
</evidence>
<gene>
    <name evidence="1" type="ORF">PHYEVI_LOCUS2080</name>
</gene>
<dbReference type="EMBL" id="OU900104">
    <property type="protein sequence ID" value="CAG9855634.1"/>
    <property type="molecule type" value="Genomic_DNA"/>
</dbReference>
<evidence type="ECO:0000313" key="2">
    <source>
        <dbReference type="Proteomes" id="UP001153712"/>
    </source>
</evidence>
<accession>A0A9N9TKK4</accession>
<protein>
    <submittedName>
        <fullName evidence="1">Uncharacterized protein</fullName>
    </submittedName>
</protein>
<proteinExistence type="predicted"/>
<sequence>MVYASCPPCSLPWPFPPIVPCGPCGSTACCVPPGTQCFCEGAPTPPYTFIPSGPVPICPRRKPPPCPPMPPCFLPGCCFTVPGQDEDPCMSYVNGFETLVSYICDASLLENNSHSLRRPRYSYLKRSPGLSSTL</sequence>
<name>A0A9N9TKK4_PHYSR</name>
<dbReference type="Proteomes" id="UP001153712">
    <property type="component" value="Chromosome 11"/>
</dbReference>
<reference evidence="1" key="1">
    <citation type="submission" date="2022-01" db="EMBL/GenBank/DDBJ databases">
        <authorList>
            <person name="King R."/>
        </authorList>
    </citation>
    <scope>NUCLEOTIDE SEQUENCE</scope>
</reference>
<keyword evidence="2" id="KW-1185">Reference proteome</keyword>